<evidence type="ECO:0000313" key="2">
    <source>
        <dbReference type="Proteomes" id="UP000214365"/>
    </source>
</evidence>
<organism evidence="1 2">
    <name type="scientific">Talaromyces atroroseus</name>
    <dbReference type="NCBI Taxonomy" id="1441469"/>
    <lineage>
        <taxon>Eukaryota</taxon>
        <taxon>Fungi</taxon>
        <taxon>Dikarya</taxon>
        <taxon>Ascomycota</taxon>
        <taxon>Pezizomycotina</taxon>
        <taxon>Eurotiomycetes</taxon>
        <taxon>Eurotiomycetidae</taxon>
        <taxon>Eurotiales</taxon>
        <taxon>Trichocomaceae</taxon>
        <taxon>Talaromyces</taxon>
        <taxon>Talaromyces sect. Trachyspermi</taxon>
    </lineage>
</organism>
<dbReference type="RefSeq" id="XP_020120193.1">
    <property type="nucleotide sequence ID" value="XM_020267272.1"/>
</dbReference>
<accession>A0A225AFG6</accession>
<dbReference type="Proteomes" id="UP000214365">
    <property type="component" value="Unassembled WGS sequence"/>
</dbReference>
<protein>
    <submittedName>
        <fullName evidence="1">Uncharacterized protein</fullName>
    </submittedName>
</protein>
<name>A0A225AFG6_TALAT</name>
<comment type="caution">
    <text evidence="1">The sequence shown here is derived from an EMBL/GenBank/DDBJ whole genome shotgun (WGS) entry which is preliminary data.</text>
</comment>
<dbReference type="OrthoDB" id="3204049at2759"/>
<gene>
    <name evidence="1" type="ORF">UA08_04946</name>
</gene>
<proteinExistence type="predicted"/>
<sequence length="448" mass="52869">MAHQPDKLPWNMLIQNLEYYSLNHSVQPPASNLYLALRPDQSKDITTFAKTFSQTLSEHISLEREKYPRTYDPPDEDDLIVDDATARRISPAIAKRTWFFHTDPKLDSENLLNTQPCHHSTDENTRYGYDDYVPGDSNYSDGFKFNCKCALPLRERKRHAFLRKYRPNECYGFYHVNKAAFFNLDVVKTLFMHGEMDPVLRVCSHPNVGYGLWQDSQFQEDREDQQRKDDHRNTKVYQEMLHRCTKNFGCPISNFPHQRFFGITDEHFGEEFYITRYAAEGWPVLANAIVACNFRASFKARPRNEEFWEIVFSSDRRIDGFMFPFGAIPFDVFLNHLHNEAPYLLHEKEVTEVCHLLCSWTRLPYELILLIMEFAGYSEQRRLLPVAHDPLNLQNGEELEKYLEECWGILVRCGMFAEALGDPIDWEDEVKHRLTWMFKRPKMQTLSM</sequence>
<evidence type="ECO:0000313" key="1">
    <source>
        <dbReference type="EMBL" id="OKL60072.1"/>
    </source>
</evidence>
<keyword evidence="2" id="KW-1185">Reference proteome</keyword>
<reference evidence="1 2" key="1">
    <citation type="submission" date="2015-06" db="EMBL/GenBank/DDBJ databases">
        <title>Talaromyces atroroseus IBT 11181 draft genome.</title>
        <authorList>
            <person name="Rasmussen K.B."/>
            <person name="Rasmussen S."/>
            <person name="Petersen B."/>
            <person name="Sicheritz-Ponten T."/>
            <person name="Mortensen U.H."/>
            <person name="Thrane U."/>
        </authorList>
    </citation>
    <scope>NUCLEOTIDE SEQUENCE [LARGE SCALE GENOMIC DNA]</scope>
    <source>
        <strain evidence="1 2">IBT 11181</strain>
    </source>
</reference>
<dbReference type="AlphaFoldDB" id="A0A225AFG6"/>
<dbReference type="EMBL" id="LFMY01000006">
    <property type="protein sequence ID" value="OKL60072.1"/>
    <property type="molecule type" value="Genomic_DNA"/>
</dbReference>
<dbReference type="GeneID" id="31004702"/>